<feature type="region of interest" description="Disordered" evidence="2">
    <location>
        <begin position="103"/>
        <end position="142"/>
    </location>
</feature>
<feature type="compositionally biased region" description="Polar residues" evidence="2">
    <location>
        <begin position="106"/>
        <end position="115"/>
    </location>
</feature>
<protein>
    <submittedName>
        <fullName evidence="3">Uncharacterized protein</fullName>
    </submittedName>
</protein>
<keyword evidence="1" id="KW-0175">Coiled coil</keyword>
<sequence length="142" mass="15628">NPLGDDVGQLQPIPSDLQIWVDAMGGKKKGRVAGLGSFRSSIKTTFTSNAQCIGTMSEEGLESIVRSQANLQNQLEKEGNKKEEIRKDLDETKSKLNMLIEKLGMTHSSSHLQQGRSDESESSDSEYNEDGSDDEVEDEEHA</sequence>
<reference evidence="3 4" key="1">
    <citation type="journal article" date="2023" name="Plants (Basel)">
        <title>Bridging the Gap: Combining Genomics and Transcriptomics Approaches to Understand Stylosanthes scabra, an Orphan Legume from the Brazilian Caatinga.</title>
        <authorList>
            <person name="Ferreira-Neto J.R.C."/>
            <person name="da Silva M.D."/>
            <person name="Binneck E."/>
            <person name="de Melo N.F."/>
            <person name="da Silva R.H."/>
            <person name="de Melo A.L.T.M."/>
            <person name="Pandolfi V."/>
            <person name="Bustamante F.O."/>
            <person name="Brasileiro-Vidal A.C."/>
            <person name="Benko-Iseppon A.M."/>
        </authorList>
    </citation>
    <scope>NUCLEOTIDE SEQUENCE [LARGE SCALE GENOMIC DNA]</scope>
    <source>
        <tissue evidence="3">Leaves</tissue>
    </source>
</reference>
<organism evidence="3 4">
    <name type="scientific">Stylosanthes scabra</name>
    <dbReference type="NCBI Taxonomy" id="79078"/>
    <lineage>
        <taxon>Eukaryota</taxon>
        <taxon>Viridiplantae</taxon>
        <taxon>Streptophyta</taxon>
        <taxon>Embryophyta</taxon>
        <taxon>Tracheophyta</taxon>
        <taxon>Spermatophyta</taxon>
        <taxon>Magnoliopsida</taxon>
        <taxon>eudicotyledons</taxon>
        <taxon>Gunneridae</taxon>
        <taxon>Pentapetalae</taxon>
        <taxon>rosids</taxon>
        <taxon>fabids</taxon>
        <taxon>Fabales</taxon>
        <taxon>Fabaceae</taxon>
        <taxon>Papilionoideae</taxon>
        <taxon>50 kb inversion clade</taxon>
        <taxon>dalbergioids sensu lato</taxon>
        <taxon>Dalbergieae</taxon>
        <taxon>Pterocarpus clade</taxon>
        <taxon>Stylosanthes</taxon>
    </lineage>
</organism>
<feature type="coiled-coil region" evidence="1">
    <location>
        <begin position="68"/>
        <end position="102"/>
    </location>
</feature>
<name>A0ABU6WS25_9FABA</name>
<evidence type="ECO:0000313" key="4">
    <source>
        <dbReference type="Proteomes" id="UP001341840"/>
    </source>
</evidence>
<gene>
    <name evidence="3" type="ORF">PIB30_083322</name>
</gene>
<dbReference type="EMBL" id="JASCZI010182556">
    <property type="protein sequence ID" value="MED6188157.1"/>
    <property type="molecule type" value="Genomic_DNA"/>
</dbReference>
<evidence type="ECO:0000313" key="3">
    <source>
        <dbReference type="EMBL" id="MED6188157.1"/>
    </source>
</evidence>
<accession>A0ABU6WS25</accession>
<keyword evidence="4" id="KW-1185">Reference proteome</keyword>
<feature type="non-terminal residue" evidence="3">
    <location>
        <position position="1"/>
    </location>
</feature>
<evidence type="ECO:0000256" key="2">
    <source>
        <dbReference type="SAM" id="MobiDB-lite"/>
    </source>
</evidence>
<feature type="compositionally biased region" description="Acidic residues" evidence="2">
    <location>
        <begin position="120"/>
        <end position="142"/>
    </location>
</feature>
<proteinExistence type="predicted"/>
<comment type="caution">
    <text evidence="3">The sequence shown here is derived from an EMBL/GenBank/DDBJ whole genome shotgun (WGS) entry which is preliminary data.</text>
</comment>
<evidence type="ECO:0000256" key="1">
    <source>
        <dbReference type="SAM" id="Coils"/>
    </source>
</evidence>
<dbReference type="Proteomes" id="UP001341840">
    <property type="component" value="Unassembled WGS sequence"/>
</dbReference>